<dbReference type="Gene3D" id="3.20.80.10">
    <property type="entry name" value="Regulatory factor, effector binding domain"/>
    <property type="match status" value="1"/>
</dbReference>
<sequence length="172" mass="19418">MILEFKVDDSLEIIKEPVITELDERNVACVSFVGNYVGDASVFEELFGKLFSWAGPKQLMGPDTLLMSAYYDDPAVTPPEELKVDVCMTIEDDVEVEGEIKKKKLPGGKYVVMRVELAGAEEYGPVWEKIVGWVMQKNFEIDISRASYEIYLNSPEEHPQGHHILDICMAVK</sequence>
<organism evidence="2 3">
    <name type="scientific">Methanohalophilus halophilus</name>
    <dbReference type="NCBI Taxonomy" id="2177"/>
    <lineage>
        <taxon>Archaea</taxon>
        <taxon>Methanobacteriati</taxon>
        <taxon>Methanobacteriota</taxon>
        <taxon>Stenosarchaea group</taxon>
        <taxon>Methanomicrobia</taxon>
        <taxon>Methanosarcinales</taxon>
        <taxon>Methanosarcinaceae</taxon>
        <taxon>Methanohalophilus</taxon>
    </lineage>
</organism>
<dbReference type="Pfam" id="PF06445">
    <property type="entry name" value="GyrI-like"/>
    <property type="match status" value="1"/>
</dbReference>
<dbReference type="InterPro" id="IPR010499">
    <property type="entry name" value="AraC_E-bd"/>
</dbReference>
<evidence type="ECO:0000259" key="1">
    <source>
        <dbReference type="SMART" id="SM00871"/>
    </source>
</evidence>
<accession>A0A1H2Y1P2</accession>
<dbReference type="InterPro" id="IPR029442">
    <property type="entry name" value="GyrI-like"/>
</dbReference>
<protein>
    <submittedName>
        <fullName evidence="2">AraC family transcriptional regulator</fullName>
    </submittedName>
</protein>
<evidence type="ECO:0000313" key="3">
    <source>
        <dbReference type="Proteomes" id="UP000198669"/>
    </source>
</evidence>
<dbReference type="EMBL" id="FNMU01000007">
    <property type="protein sequence ID" value="SDW98718.1"/>
    <property type="molecule type" value="Genomic_DNA"/>
</dbReference>
<dbReference type="InterPro" id="IPR011256">
    <property type="entry name" value="Reg_factor_effector_dom_sf"/>
</dbReference>
<dbReference type="SMART" id="SM00871">
    <property type="entry name" value="AraC_E_bind"/>
    <property type="match status" value="1"/>
</dbReference>
<gene>
    <name evidence="2" type="ORF">SAMN04515625_2025</name>
</gene>
<dbReference type="Proteomes" id="UP000198669">
    <property type="component" value="Unassembled WGS sequence"/>
</dbReference>
<dbReference type="SUPFAM" id="SSF55136">
    <property type="entry name" value="Probable bacterial effector-binding domain"/>
    <property type="match status" value="1"/>
</dbReference>
<evidence type="ECO:0000313" key="2">
    <source>
        <dbReference type="EMBL" id="SDW98718.1"/>
    </source>
</evidence>
<reference evidence="2 3" key="1">
    <citation type="submission" date="2016-10" db="EMBL/GenBank/DDBJ databases">
        <authorList>
            <person name="de Groot N.N."/>
        </authorList>
    </citation>
    <scope>NUCLEOTIDE SEQUENCE [LARGE SCALE GENOMIC DNA]</scope>
    <source>
        <strain evidence="2 3">Z-7982</strain>
    </source>
</reference>
<dbReference type="InterPro" id="IPR050908">
    <property type="entry name" value="SmbC-like"/>
</dbReference>
<proteinExistence type="predicted"/>
<dbReference type="AlphaFoldDB" id="A0A1H2Y1P2"/>
<dbReference type="PANTHER" id="PTHR40055">
    <property type="entry name" value="TRANSCRIPTIONAL REGULATOR YGIV-RELATED"/>
    <property type="match status" value="1"/>
</dbReference>
<feature type="domain" description="AraC effector-binding" evidence="1">
    <location>
        <begin position="15"/>
        <end position="172"/>
    </location>
</feature>
<dbReference type="PANTHER" id="PTHR40055:SF1">
    <property type="entry name" value="TRANSCRIPTIONAL REGULATOR YGIV-RELATED"/>
    <property type="match status" value="1"/>
</dbReference>
<name>A0A1H2Y1P2_9EURY</name>